<dbReference type="InterPro" id="IPR050398">
    <property type="entry name" value="HssS/ArlS-like"/>
</dbReference>
<keyword evidence="8 13" id="KW-0418">Kinase</keyword>
<accession>W4QAX4</accession>
<sequence length="368" mass="43140">MKSFFHKLTIKNKIFITFAFTYVIVITVIGVLMYVTNVNEMKNQTQSMSKVLTTQFSRTIDMYFEDIERLSMAIFTDSTIQTTLSNYEESILYNDITIRNVLYPRLFTFVYPHDWVVGVELYTNTGTVFDYRNHRNLSIRYDTQPHEWMLQLNEMDKIDFTLLPTTTPSPPDEGVEHIVSLVRHVYEIPQRNKIGSIKIDIDLTVFEELLEIENVEELEEHMRVIVVDDDMNVIYDQNNQLIGQQSQELATAINSSQHLNDGVINWQSSRFLYTDNYSDFTNWNMLVLIENDFIVFEQKQILFFVVITGVITITIIALISYYLSYGITRPFAKLMNKMKRVERGNLSAHMKETQNPEIDVLVRFITIC</sequence>
<dbReference type="PANTHER" id="PTHR45528:SF1">
    <property type="entry name" value="SENSOR HISTIDINE KINASE CPXA"/>
    <property type="match status" value="1"/>
</dbReference>
<feature type="transmembrane region" description="Helical" evidence="12">
    <location>
        <begin position="12"/>
        <end position="35"/>
    </location>
</feature>
<evidence type="ECO:0000256" key="6">
    <source>
        <dbReference type="ARBA" id="ARBA00022679"/>
    </source>
</evidence>
<name>W4QAX4_9BACI</name>
<organism evidence="13 14">
    <name type="scientific">Halalkalibacter hemicellulosilyticusJCM 9152</name>
    <dbReference type="NCBI Taxonomy" id="1236971"/>
    <lineage>
        <taxon>Bacteria</taxon>
        <taxon>Bacillati</taxon>
        <taxon>Bacillota</taxon>
        <taxon>Bacilli</taxon>
        <taxon>Bacillales</taxon>
        <taxon>Bacillaceae</taxon>
        <taxon>Halalkalibacter</taxon>
    </lineage>
</organism>
<evidence type="ECO:0000256" key="11">
    <source>
        <dbReference type="ARBA" id="ARBA00023136"/>
    </source>
</evidence>
<dbReference type="STRING" id="1236971.JCM9152_157"/>
<dbReference type="PANTHER" id="PTHR45528">
    <property type="entry name" value="SENSOR HISTIDINE KINASE CPXA"/>
    <property type="match status" value="1"/>
</dbReference>
<keyword evidence="7" id="KW-0547">Nucleotide-binding</keyword>
<evidence type="ECO:0000313" key="14">
    <source>
        <dbReference type="Proteomes" id="UP000018895"/>
    </source>
</evidence>
<dbReference type="GO" id="GO:0005524">
    <property type="term" value="F:ATP binding"/>
    <property type="evidence" value="ECO:0007669"/>
    <property type="project" value="UniProtKB-KW"/>
</dbReference>
<dbReference type="EC" id="2.7.13.3" evidence="3"/>
<evidence type="ECO:0000256" key="12">
    <source>
        <dbReference type="SAM" id="Phobius"/>
    </source>
</evidence>
<keyword evidence="9" id="KW-0067">ATP-binding</keyword>
<comment type="catalytic activity">
    <reaction evidence="1">
        <text>ATP + protein L-histidine = ADP + protein N-phospho-L-histidine.</text>
        <dbReference type="EC" id="2.7.13.3"/>
    </reaction>
</comment>
<keyword evidence="6" id="KW-0808">Transferase</keyword>
<feature type="transmembrane region" description="Helical" evidence="12">
    <location>
        <begin position="301"/>
        <end position="323"/>
    </location>
</feature>
<keyword evidence="12" id="KW-0812">Transmembrane</keyword>
<dbReference type="AlphaFoldDB" id="W4QAX4"/>
<keyword evidence="4" id="KW-1003">Cell membrane</keyword>
<proteinExistence type="predicted"/>
<keyword evidence="10" id="KW-0902">Two-component regulatory system</keyword>
<keyword evidence="5" id="KW-0597">Phosphoprotein</keyword>
<evidence type="ECO:0000256" key="4">
    <source>
        <dbReference type="ARBA" id="ARBA00022475"/>
    </source>
</evidence>
<dbReference type="EMBL" id="BAUU01000001">
    <property type="protein sequence ID" value="GAE28823.1"/>
    <property type="molecule type" value="Genomic_DNA"/>
</dbReference>
<keyword evidence="11 12" id="KW-0472">Membrane</keyword>
<dbReference type="Proteomes" id="UP000018895">
    <property type="component" value="Unassembled WGS sequence"/>
</dbReference>
<keyword evidence="12" id="KW-1133">Transmembrane helix</keyword>
<evidence type="ECO:0000256" key="3">
    <source>
        <dbReference type="ARBA" id="ARBA00012438"/>
    </source>
</evidence>
<dbReference type="GO" id="GO:0005886">
    <property type="term" value="C:plasma membrane"/>
    <property type="evidence" value="ECO:0007669"/>
    <property type="project" value="UniProtKB-SubCell"/>
</dbReference>
<reference evidence="13" key="1">
    <citation type="journal article" date="2014" name="Genome Announc.">
        <title>Draft Genome Sequences of Three Alkaliphilic Bacillus Strains, Bacillus wakoensis JCM 9140T, Bacillus akibai JCM 9157T, and Bacillus hemicellulosilyticus JCM 9152T.</title>
        <authorList>
            <person name="Yuki M."/>
            <person name="Oshima K."/>
            <person name="Suda W."/>
            <person name="Oshida Y."/>
            <person name="Kitamura K."/>
            <person name="Iida T."/>
            <person name="Hattori M."/>
            <person name="Ohkuma M."/>
        </authorList>
    </citation>
    <scope>NUCLEOTIDE SEQUENCE [LARGE SCALE GENOMIC DNA]</scope>
    <source>
        <strain evidence="13">JCM 9152</strain>
    </source>
</reference>
<evidence type="ECO:0000256" key="1">
    <source>
        <dbReference type="ARBA" id="ARBA00000085"/>
    </source>
</evidence>
<evidence type="ECO:0000256" key="2">
    <source>
        <dbReference type="ARBA" id="ARBA00004651"/>
    </source>
</evidence>
<dbReference type="Gene3D" id="6.10.340.10">
    <property type="match status" value="1"/>
</dbReference>
<evidence type="ECO:0000256" key="8">
    <source>
        <dbReference type="ARBA" id="ARBA00022777"/>
    </source>
</evidence>
<protein>
    <recommendedName>
        <fullName evidence="3">histidine kinase</fullName>
        <ecNumber evidence="3">2.7.13.3</ecNumber>
    </recommendedName>
</protein>
<evidence type="ECO:0000313" key="13">
    <source>
        <dbReference type="EMBL" id="GAE28823.1"/>
    </source>
</evidence>
<dbReference type="GO" id="GO:0000155">
    <property type="term" value="F:phosphorelay sensor kinase activity"/>
    <property type="evidence" value="ECO:0007669"/>
    <property type="project" value="TreeGrafter"/>
</dbReference>
<evidence type="ECO:0000256" key="7">
    <source>
        <dbReference type="ARBA" id="ARBA00022741"/>
    </source>
</evidence>
<evidence type="ECO:0000256" key="10">
    <source>
        <dbReference type="ARBA" id="ARBA00023012"/>
    </source>
</evidence>
<keyword evidence="14" id="KW-1185">Reference proteome</keyword>
<comment type="caution">
    <text evidence="13">The sequence shown here is derived from an EMBL/GenBank/DDBJ whole genome shotgun (WGS) entry which is preliminary data.</text>
</comment>
<dbReference type="CDD" id="cd06225">
    <property type="entry name" value="HAMP"/>
    <property type="match status" value="1"/>
</dbReference>
<evidence type="ECO:0000256" key="5">
    <source>
        <dbReference type="ARBA" id="ARBA00022553"/>
    </source>
</evidence>
<gene>
    <name evidence="13" type="ORF">JCM9152_157</name>
</gene>
<evidence type="ECO:0000256" key="9">
    <source>
        <dbReference type="ARBA" id="ARBA00022840"/>
    </source>
</evidence>
<comment type="subcellular location">
    <subcellularLocation>
        <location evidence="2">Cell membrane</location>
        <topology evidence="2">Multi-pass membrane protein</topology>
    </subcellularLocation>
</comment>
<dbReference type="OrthoDB" id="9776552at2"/>
<dbReference type="RefSeq" id="WP_035339789.1">
    <property type="nucleotide sequence ID" value="NZ_BAUU01000001.1"/>
</dbReference>